<dbReference type="InterPro" id="IPR036412">
    <property type="entry name" value="HAD-like_sf"/>
</dbReference>
<dbReference type="SFLD" id="SFLDG01129">
    <property type="entry name" value="C1.5:_HAD__Beta-PGM__Phosphata"/>
    <property type="match status" value="1"/>
</dbReference>
<dbReference type="NCBIfam" id="TIGR01509">
    <property type="entry name" value="HAD-SF-IA-v3"/>
    <property type="match status" value="1"/>
</dbReference>
<dbReference type="SUPFAM" id="SSF56784">
    <property type="entry name" value="HAD-like"/>
    <property type="match status" value="1"/>
</dbReference>
<reference evidence="1" key="1">
    <citation type="submission" date="2015-10" db="EMBL/GenBank/DDBJ databases">
        <authorList>
            <person name="Regsiter A."/>
            <person name="william w."/>
        </authorList>
    </citation>
    <scope>NUCLEOTIDE SEQUENCE</scope>
    <source>
        <strain evidence="1">Montdore</strain>
    </source>
</reference>
<dbReference type="AlphaFoldDB" id="A0A292Q516"/>
<name>A0A292Q516_9PEZI</name>
<dbReference type="Gene3D" id="3.40.50.1000">
    <property type="entry name" value="HAD superfamily/HAD-like"/>
    <property type="match status" value="1"/>
</dbReference>
<dbReference type="PANTHER" id="PTHR47829">
    <property type="entry name" value="HYDROLASE, PUTATIVE (AFU_ORTHOLOGUE AFUA_1G12880)-RELATED"/>
    <property type="match status" value="1"/>
</dbReference>
<dbReference type="PRINTS" id="PR00413">
    <property type="entry name" value="HADHALOGNASE"/>
</dbReference>
<dbReference type="Gene3D" id="1.10.150.240">
    <property type="entry name" value="Putative phosphatase, domain 2"/>
    <property type="match status" value="1"/>
</dbReference>
<accession>A0A292Q516</accession>
<sequence length="247" mass="27150">MVIKACIFDIGGVCIVSPLHAIGAYETENSIPSGYVSHAIVASSPSGSWDKLERGEIPMDSAFYTGFTSDLTNPETWSSFLRSRNLPEATATPPPRIDGEVLFWQMMTESRVPNPPVIAAIRRLRATGRYKLAALTNDYRFPRDHPFADNSGLRGLFDVFVSSSECGMRKPERGIYRLVLERLGVAPGEAVFLDDLGLNLKVARELGIITIRVPLEESWRAVRELEGVLGERLLDEGEGAGGEKAKL</sequence>
<dbReference type="PANTHER" id="PTHR47829:SF1">
    <property type="entry name" value="HAD FAMILY PHOSPHATASE"/>
    <property type="match status" value="1"/>
</dbReference>
<evidence type="ECO:0008006" key="3">
    <source>
        <dbReference type="Google" id="ProtNLM"/>
    </source>
</evidence>
<dbReference type="InterPro" id="IPR006439">
    <property type="entry name" value="HAD-SF_hydro_IA"/>
</dbReference>
<dbReference type="InterPro" id="IPR052898">
    <property type="entry name" value="ACAD10-like"/>
</dbReference>
<dbReference type="GO" id="GO:0016791">
    <property type="term" value="F:phosphatase activity"/>
    <property type="evidence" value="ECO:0007669"/>
    <property type="project" value="UniProtKB-ARBA"/>
</dbReference>
<dbReference type="Proteomes" id="UP001412239">
    <property type="component" value="Unassembled WGS sequence"/>
</dbReference>
<organism evidence="1 2">
    <name type="scientific">Tuber aestivum</name>
    <name type="common">summer truffle</name>
    <dbReference type="NCBI Taxonomy" id="59557"/>
    <lineage>
        <taxon>Eukaryota</taxon>
        <taxon>Fungi</taxon>
        <taxon>Dikarya</taxon>
        <taxon>Ascomycota</taxon>
        <taxon>Pezizomycotina</taxon>
        <taxon>Pezizomycetes</taxon>
        <taxon>Pezizales</taxon>
        <taxon>Tuberaceae</taxon>
        <taxon>Tuber</taxon>
    </lineage>
</organism>
<keyword evidence="2" id="KW-1185">Reference proteome</keyword>
<evidence type="ECO:0000313" key="1">
    <source>
        <dbReference type="EMBL" id="CUS14065.1"/>
    </source>
</evidence>
<proteinExistence type="predicted"/>
<dbReference type="InterPro" id="IPR023214">
    <property type="entry name" value="HAD_sf"/>
</dbReference>
<dbReference type="InterPro" id="IPR023198">
    <property type="entry name" value="PGP-like_dom2"/>
</dbReference>
<dbReference type="EMBL" id="LN890962">
    <property type="protein sequence ID" value="CUS14065.1"/>
    <property type="molecule type" value="Genomic_DNA"/>
</dbReference>
<gene>
    <name evidence="1" type="ORF">GSTUAT00001795001</name>
</gene>
<evidence type="ECO:0000313" key="2">
    <source>
        <dbReference type="Proteomes" id="UP001412239"/>
    </source>
</evidence>
<dbReference type="Pfam" id="PF00702">
    <property type="entry name" value="Hydrolase"/>
    <property type="match status" value="1"/>
</dbReference>
<dbReference type="CDD" id="cd02603">
    <property type="entry name" value="HAD_sEH-N_like"/>
    <property type="match status" value="1"/>
</dbReference>
<dbReference type="SFLD" id="SFLDS00003">
    <property type="entry name" value="Haloacid_Dehalogenase"/>
    <property type="match status" value="1"/>
</dbReference>
<protein>
    <recommendedName>
        <fullName evidence="3">Epoxide hydrolase N-terminal domain-containing protein</fullName>
    </recommendedName>
</protein>